<feature type="domain" description="Peptidase S9 prolyl oligopeptidase catalytic" evidence="7">
    <location>
        <begin position="496"/>
        <end position="709"/>
    </location>
</feature>
<comment type="similarity">
    <text evidence="2">Belongs to the peptidase S9A family.</text>
</comment>
<evidence type="ECO:0000259" key="7">
    <source>
        <dbReference type="Pfam" id="PF00326"/>
    </source>
</evidence>
<dbReference type="EC" id="3.4.21.26" evidence="3"/>
<evidence type="ECO:0000256" key="6">
    <source>
        <dbReference type="ARBA" id="ARBA00022825"/>
    </source>
</evidence>
<dbReference type="FunFam" id="3.40.50.1820:FF:000005">
    <property type="entry name" value="Prolyl endopeptidase"/>
    <property type="match status" value="1"/>
</dbReference>
<dbReference type="InterPro" id="IPR001375">
    <property type="entry name" value="Peptidase_S9_cat"/>
</dbReference>
<accession>A0A809S2J0</accession>
<dbReference type="Gene3D" id="3.40.50.1820">
    <property type="entry name" value="alpha/beta hydrolase"/>
    <property type="match status" value="1"/>
</dbReference>
<dbReference type="PANTHER" id="PTHR42881:SF2">
    <property type="entry name" value="PROLYL ENDOPEPTIDASE"/>
    <property type="match status" value="1"/>
</dbReference>
<evidence type="ECO:0000256" key="3">
    <source>
        <dbReference type="ARBA" id="ARBA00011897"/>
    </source>
</evidence>
<evidence type="ECO:0000313" key="10">
    <source>
        <dbReference type="Proteomes" id="UP000662873"/>
    </source>
</evidence>
<dbReference type="Pfam" id="PF02897">
    <property type="entry name" value="Peptidase_S9_N"/>
    <property type="match status" value="1"/>
</dbReference>
<evidence type="ECO:0000256" key="5">
    <source>
        <dbReference type="ARBA" id="ARBA00022801"/>
    </source>
</evidence>
<dbReference type="InterPro" id="IPR051167">
    <property type="entry name" value="Prolyl_oligopep/macrocyclase"/>
</dbReference>
<keyword evidence="5" id="KW-0378">Hydrolase</keyword>
<dbReference type="InterPro" id="IPR002470">
    <property type="entry name" value="Peptidase_S9A"/>
</dbReference>
<dbReference type="SUPFAM" id="SSF50993">
    <property type="entry name" value="Peptidase/esterase 'gauge' domain"/>
    <property type="match status" value="1"/>
</dbReference>
<dbReference type="GO" id="GO:0005829">
    <property type="term" value="C:cytosol"/>
    <property type="evidence" value="ECO:0007669"/>
    <property type="project" value="TreeGrafter"/>
</dbReference>
<dbReference type="Pfam" id="PF00326">
    <property type="entry name" value="Peptidase_S9"/>
    <property type="match status" value="1"/>
</dbReference>
<dbReference type="PRINTS" id="PR00862">
    <property type="entry name" value="PROLIGOPTASE"/>
</dbReference>
<protein>
    <recommendedName>
        <fullName evidence="3">prolyl oligopeptidase</fullName>
        <ecNumber evidence="3">3.4.21.26</ecNumber>
    </recommendedName>
</protein>
<dbReference type="GO" id="GO:0004252">
    <property type="term" value="F:serine-type endopeptidase activity"/>
    <property type="evidence" value="ECO:0007669"/>
    <property type="project" value="UniProtKB-EC"/>
</dbReference>
<dbReference type="KEGG" id="npy:NPRO_03720"/>
<evidence type="ECO:0000259" key="8">
    <source>
        <dbReference type="Pfam" id="PF02897"/>
    </source>
</evidence>
<dbReference type="GO" id="GO:0070012">
    <property type="term" value="F:oligopeptidase activity"/>
    <property type="evidence" value="ECO:0007669"/>
    <property type="project" value="TreeGrafter"/>
</dbReference>
<dbReference type="FunFam" id="2.130.10.120:FF:000001">
    <property type="entry name" value="Prolyl endopeptidase"/>
    <property type="match status" value="1"/>
</dbReference>
<dbReference type="GO" id="GO:0006508">
    <property type="term" value="P:proteolysis"/>
    <property type="evidence" value="ECO:0007669"/>
    <property type="project" value="UniProtKB-KW"/>
</dbReference>
<keyword evidence="4" id="KW-0645">Protease</keyword>
<dbReference type="PANTHER" id="PTHR42881">
    <property type="entry name" value="PROLYL ENDOPEPTIDASE"/>
    <property type="match status" value="1"/>
</dbReference>
<dbReference type="SUPFAM" id="SSF53474">
    <property type="entry name" value="alpha/beta-Hydrolases"/>
    <property type="match status" value="1"/>
</dbReference>
<reference evidence="9" key="1">
    <citation type="journal article" name="DNA Res.">
        <title>The physiological potential of anammox bacteria as revealed by their core genome structure.</title>
        <authorList>
            <person name="Okubo T."/>
            <person name="Toyoda A."/>
            <person name="Fukuhara K."/>
            <person name="Uchiyama I."/>
            <person name="Harigaya Y."/>
            <person name="Kuroiwa M."/>
            <person name="Suzuki T."/>
            <person name="Murakami Y."/>
            <person name="Suwa Y."/>
            <person name="Takami H."/>
        </authorList>
    </citation>
    <scope>NUCLEOTIDE SEQUENCE</scope>
    <source>
        <strain evidence="9">317325-2</strain>
    </source>
</reference>
<evidence type="ECO:0000256" key="4">
    <source>
        <dbReference type="ARBA" id="ARBA00022670"/>
    </source>
</evidence>
<dbReference type="AlphaFoldDB" id="A0A809S2J0"/>
<organism evidence="9 10">
    <name type="scientific">Candidatus Nitrosymbiomonas proteolyticus</name>
    <dbReference type="NCBI Taxonomy" id="2608984"/>
    <lineage>
        <taxon>Bacteria</taxon>
        <taxon>Bacillati</taxon>
        <taxon>Armatimonadota</taxon>
        <taxon>Armatimonadota incertae sedis</taxon>
        <taxon>Candidatus Nitrosymbiomonas</taxon>
    </lineage>
</organism>
<evidence type="ECO:0000313" key="9">
    <source>
        <dbReference type="EMBL" id="BBO22777.1"/>
    </source>
</evidence>
<dbReference type="InterPro" id="IPR023302">
    <property type="entry name" value="Pept_S9A_N"/>
</dbReference>
<comment type="catalytic activity">
    <reaction evidence="1">
        <text>Hydrolysis of Pro-|-Xaa &gt;&gt; Ala-|-Xaa in oligopeptides.</text>
        <dbReference type="EC" id="3.4.21.26"/>
    </reaction>
</comment>
<dbReference type="InterPro" id="IPR029058">
    <property type="entry name" value="AB_hydrolase_fold"/>
</dbReference>
<evidence type="ECO:0000256" key="2">
    <source>
        <dbReference type="ARBA" id="ARBA00005228"/>
    </source>
</evidence>
<dbReference type="PROSITE" id="PS00708">
    <property type="entry name" value="PRO_ENDOPEP_SER"/>
    <property type="match status" value="1"/>
</dbReference>
<keyword evidence="6" id="KW-0720">Serine protease</keyword>
<name>A0A809S2J0_9BACT</name>
<sequence length="718" mass="80943">MIEFGIALGLLAAPLMPDAQVTDLMKPNDKLQYPETRRQDVSEMKFGVRVEDPYRWLENPDEPDVRTWIEAQNKLTFDYLGRIPERTPIKDRLRKVWNYERFGIPEKKGSRYFWTKNDGLQNQSVLYWATSLKGTPKVLLDPNKLSKDGTVALSAISISHDGKYLAYAVASGGSDWQEWRVRRVDTGADLPDRVRWSKFSGASWTKDNKGFYYSRYDAPKPGQELEAVNYFHKLYYHKINSGQEKDTLIYERKDKKEWGFDGRVTDDGRYLLITVWEGTKRENRVFYKDLGLRSSKVVELLKTADASYGFIGNSGTKFWFQTDLKTPRGRVIEIDIKKPETKYWKTILPEAKEKLESVSHVGRRLVAQYLKDAHSVVKVYSTVGKLVREVKLPVLGSAGGFGGKYTDTTTFFDFQSFAFPRVVYSYAISTGKTEVVFQSKVDVKPADFETKQIFYHSKDGTLVPMFLVYRKGLKLDGASPTLLSGYGGFNISQTPYFSVSRLTWVQMGGVLAIANIRGGGEYGTAWHDAGRLKNKQNCFDDFISAAEWLIDNRYTSPSKLAIQGGSNGGLLVGACVNQRPDLFGAALPAVGVMDMLRFHKWTIGWAWVSDYGSPEREEDFKVLFAYSPYHNVTKGAQYPAVLVTTGDHDDRVVPAHSFKYAAAMQSAQAGDAPILIRIETRAGHGAGKPTDKIIDEVADTYAFLVKNLGLKLPANFGK</sequence>
<gene>
    <name evidence="9" type="ORF">NPRO_03720</name>
</gene>
<dbReference type="Proteomes" id="UP000662873">
    <property type="component" value="Chromosome"/>
</dbReference>
<dbReference type="InterPro" id="IPR002471">
    <property type="entry name" value="Pept_S9_AS"/>
</dbReference>
<evidence type="ECO:0000256" key="1">
    <source>
        <dbReference type="ARBA" id="ARBA00001070"/>
    </source>
</evidence>
<dbReference type="EMBL" id="AP021858">
    <property type="protein sequence ID" value="BBO22777.1"/>
    <property type="molecule type" value="Genomic_DNA"/>
</dbReference>
<feature type="domain" description="Peptidase S9A N-terminal" evidence="8">
    <location>
        <begin position="34"/>
        <end position="436"/>
    </location>
</feature>
<dbReference type="Gene3D" id="2.130.10.120">
    <property type="entry name" value="Prolyl oligopeptidase, N-terminal domain"/>
    <property type="match status" value="1"/>
</dbReference>
<proteinExistence type="inferred from homology"/>